<keyword evidence="2" id="KW-0732">Signal</keyword>
<feature type="region of interest" description="Disordered" evidence="1">
    <location>
        <begin position="171"/>
        <end position="224"/>
    </location>
</feature>
<comment type="caution">
    <text evidence="3">The sequence shown here is derived from an EMBL/GenBank/DDBJ whole genome shotgun (WGS) entry which is preliminary data.</text>
</comment>
<accession>A0A8H3FCI1</accession>
<evidence type="ECO:0000256" key="2">
    <source>
        <dbReference type="SAM" id="SignalP"/>
    </source>
</evidence>
<evidence type="ECO:0000256" key="1">
    <source>
        <dbReference type="SAM" id="MobiDB-lite"/>
    </source>
</evidence>
<protein>
    <submittedName>
        <fullName evidence="3">Uncharacterized protein</fullName>
    </submittedName>
</protein>
<keyword evidence="4" id="KW-1185">Reference proteome</keyword>
<dbReference type="EMBL" id="CAJPDQ010000013">
    <property type="protein sequence ID" value="CAF9918306.1"/>
    <property type="molecule type" value="Genomic_DNA"/>
</dbReference>
<reference evidence="3" key="1">
    <citation type="submission" date="2021-03" db="EMBL/GenBank/DDBJ databases">
        <authorList>
            <person name="Tagirdzhanova G."/>
        </authorList>
    </citation>
    <scope>NUCLEOTIDE SEQUENCE</scope>
</reference>
<feature type="signal peptide" evidence="2">
    <location>
        <begin position="1"/>
        <end position="20"/>
    </location>
</feature>
<proteinExistence type="predicted"/>
<evidence type="ECO:0000313" key="3">
    <source>
        <dbReference type="EMBL" id="CAF9918306.1"/>
    </source>
</evidence>
<gene>
    <name evidence="3" type="ORF">GOMPHAMPRED_001485</name>
</gene>
<feature type="chain" id="PRO_5034508062" evidence="2">
    <location>
        <begin position="21"/>
        <end position="233"/>
    </location>
</feature>
<evidence type="ECO:0000313" key="4">
    <source>
        <dbReference type="Proteomes" id="UP000664169"/>
    </source>
</evidence>
<name>A0A8H3FCI1_9LECA</name>
<sequence>MKLSLILPILHFTWTAQAYAAHELVYLPRDRIPAHLLARHTNGASTDIGQTLLARGLLPIKTYGPPGSELMARDDSQPLIVKRTPPPRQRVPATSIASKGKDLMKSVARSSALSTTIGAMGAGSMLGIGSVTNWHDHKEALGSTVSMACIGALALTAACAQRYHAKQYLAEAQTQRGRRGRNPNPAESAGRSARGAGPSTELETVPLSQGNPQAPHNAGIRDASDLVRRFVSN</sequence>
<feature type="compositionally biased region" description="Low complexity" evidence="1">
    <location>
        <begin position="188"/>
        <end position="197"/>
    </location>
</feature>
<organism evidence="3 4">
    <name type="scientific">Gomphillus americanus</name>
    <dbReference type="NCBI Taxonomy" id="1940652"/>
    <lineage>
        <taxon>Eukaryota</taxon>
        <taxon>Fungi</taxon>
        <taxon>Dikarya</taxon>
        <taxon>Ascomycota</taxon>
        <taxon>Pezizomycotina</taxon>
        <taxon>Lecanoromycetes</taxon>
        <taxon>OSLEUM clade</taxon>
        <taxon>Ostropomycetidae</taxon>
        <taxon>Ostropales</taxon>
        <taxon>Graphidaceae</taxon>
        <taxon>Gomphilloideae</taxon>
        <taxon>Gomphillus</taxon>
    </lineage>
</organism>
<dbReference type="Proteomes" id="UP000664169">
    <property type="component" value="Unassembled WGS sequence"/>
</dbReference>
<dbReference type="AlphaFoldDB" id="A0A8H3FCI1"/>